<dbReference type="EMBL" id="CAJPIZ010020170">
    <property type="protein sequence ID" value="CAG2117194.1"/>
    <property type="molecule type" value="Genomic_DNA"/>
</dbReference>
<sequence>MNANAFKIHNLPKDDFVLAKSELNSDDDLLRRYSKDLGKVSDDVKHFVEKSLRVAKALLRDWLLKNDDGSDVRDGRNEREEKEPSTGEQ</sequence>
<feature type="region of interest" description="Disordered" evidence="1">
    <location>
        <begin position="66"/>
        <end position="89"/>
    </location>
</feature>
<dbReference type="OrthoDB" id="10443626at2759"/>
<evidence type="ECO:0000313" key="3">
    <source>
        <dbReference type="Proteomes" id="UP000759131"/>
    </source>
</evidence>
<dbReference type="EMBL" id="OC874745">
    <property type="protein sequence ID" value="CAD7637853.1"/>
    <property type="molecule type" value="Genomic_DNA"/>
</dbReference>
<reference evidence="2" key="1">
    <citation type="submission" date="2020-11" db="EMBL/GenBank/DDBJ databases">
        <authorList>
            <person name="Tran Van P."/>
        </authorList>
    </citation>
    <scope>NUCLEOTIDE SEQUENCE</scope>
</reference>
<keyword evidence="3" id="KW-1185">Reference proteome</keyword>
<gene>
    <name evidence="2" type="ORF">OSB1V03_LOCUS17147</name>
</gene>
<evidence type="ECO:0000256" key="1">
    <source>
        <dbReference type="SAM" id="MobiDB-lite"/>
    </source>
</evidence>
<proteinExistence type="predicted"/>
<accession>A0A7R9Q9Q9</accession>
<protein>
    <submittedName>
        <fullName evidence="2">Uncharacterized protein</fullName>
    </submittedName>
</protein>
<dbReference type="Proteomes" id="UP000759131">
    <property type="component" value="Unassembled WGS sequence"/>
</dbReference>
<evidence type="ECO:0000313" key="2">
    <source>
        <dbReference type="EMBL" id="CAD7637853.1"/>
    </source>
</evidence>
<dbReference type="AlphaFoldDB" id="A0A7R9Q9Q9"/>
<name>A0A7R9Q9Q9_9ACAR</name>
<organism evidence="2">
    <name type="scientific">Medioppia subpectinata</name>
    <dbReference type="NCBI Taxonomy" id="1979941"/>
    <lineage>
        <taxon>Eukaryota</taxon>
        <taxon>Metazoa</taxon>
        <taxon>Ecdysozoa</taxon>
        <taxon>Arthropoda</taxon>
        <taxon>Chelicerata</taxon>
        <taxon>Arachnida</taxon>
        <taxon>Acari</taxon>
        <taxon>Acariformes</taxon>
        <taxon>Sarcoptiformes</taxon>
        <taxon>Oribatida</taxon>
        <taxon>Brachypylina</taxon>
        <taxon>Oppioidea</taxon>
        <taxon>Oppiidae</taxon>
        <taxon>Medioppia</taxon>
    </lineage>
</organism>